<protein>
    <submittedName>
        <fullName evidence="2">DUF3887 domain-containing protein</fullName>
    </submittedName>
</protein>
<evidence type="ECO:0000259" key="1">
    <source>
        <dbReference type="Pfam" id="PF13026"/>
    </source>
</evidence>
<dbReference type="Pfam" id="PF13026">
    <property type="entry name" value="DUF3887"/>
    <property type="match status" value="1"/>
</dbReference>
<dbReference type="EMBL" id="RHJS01000002">
    <property type="protein sequence ID" value="RRK33208.1"/>
    <property type="molecule type" value="Genomic_DNA"/>
</dbReference>
<dbReference type="AlphaFoldDB" id="A0A3R8KW95"/>
<evidence type="ECO:0000313" key="3">
    <source>
        <dbReference type="Proteomes" id="UP000274920"/>
    </source>
</evidence>
<dbReference type="Proteomes" id="UP000274920">
    <property type="component" value="Unassembled WGS sequence"/>
</dbReference>
<accession>A0A3R8KW95</accession>
<proteinExistence type="predicted"/>
<sequence>MMSGIIERMIDLAGLLERLAGLLTGLSMVICLLTGCQSLGTELPDSFDKEGMEEKVLCAIDCFNKKDYQSILDMGCTEFQEFLTAEEFAEQCDPMLDKRGKFREIVKTVSMGCKNEEGEAEYAGFILVADYEDGRICFNITINQNMELMEFLVR</sequence>
<feature type="domain" description="DUF3887" evidence="1">
    <location>
        <begin position="60"/>
        <end position="151"/>
    </location>
</feature>
<dbReference type="RefSeq" id="WP_125128533.1">
    <property type="nucleotide sequence ID" value="NZ_RHJS01000002.1"/>
</dbReference>
<organism evidence="2 3">
    <name type="scientific">Schaedlerella arabinosiphila</name>
    <dbReference type="NCBI Taxonomy" id="2044587"/>
    <lineage>
        <taxon>Bacteria</taxon>
        <taxon>Bacillati</taxon>
        <taxon>Bacillota</taxon>
        <taxon>Clostridia</taxon>
        <taxon>Lachnospirales</taxon>
        <taxon>Lachnospiraceae</taxon>
        <taxon>Schaedlerella</taxon>
    </lineage>
</organism>
<reference evidence="2" key="1">
    <citation type="submission" date="2018-10" db="EMBL/GenBank/DDBJ databases">
        <title>Schaedlerella arabinophila gen. nov. sp. nov., isolated from the mouse intestinal tract and comparative analysis with the genome of the closely related altered Schaedler flora strain ASF502.</title>
        <authorList>
            <person name="Miyake S."/>
            <person name="Soh M."/>
            <person name="Seedorf H."/>
        </authorList>
    </citation>
    <scope>NUCLEOTIDE SEQUENCE [LARGE SCALE GENOMIC DNA]</scope>
    <source>
        <strain evidence="2">DSM 106076</strain>
    </source>
</reference>
<comment type="caution">
    <text evidence="2">The sequence shown here is derived from an EMBL/GenBank/DDBJ whole genome shotgun (WGS) entry which is preliminary data.</text>
</comment>
<keyword evidence="3" id="KW-1185">Reference proteome</keyword>
<name>A0A3R8KW95_9FIRM</name>
<dbReference type="InterPro" id="IPR024981">
    <property type="entry name" value="DUF3887"/>
</dbReference>
<evidence type="ECO:0000313" key="2">
    <source>
        <dbReference type="EMBL" id="RRK33208.1"/>
    </source>
</evidence>
<dbReference type="Gene3D" id="3.10.450.590">
    <property type="match status" value="1"/>
</dbReference>
<gene>
    <name evidence="2" type="ORF">EBB54_19080</name>
</gene>